<evidence type="ECO:0000256" key="1">
    <source>
        <dbReference type="SAM" id="MobiDB-lite"/>
    </source>
</evidence>
<dbReference type="Proteomes" id="UP001140562">
    <property type="component" value="Unassembled WGS sequence"/>
</dbReference>
<gene>
    <name evidence="2" type="ORF">N0V87_010621</name>
</gene>
<feature type="compositionally biased region" description="Polar residues" evidence="1">
    <location>
        <begin position="79"/>
        <end position="88"/>
    </location>
</feature>
<accession>A0A9W8WP83</accession>
<evidence type="ECO:0000313" key="2">
    <source>
        <dbReference type="EMBL" id="KAJ4329721.1"/>
    </source>
</evidence>
<proteinExistence type="predicted"/>
<name>A0A9W8WP83_9PLEO</name>
<dbReference type="AlphaFoldDB" id="A0A9W8WP83"/>
<feature type="non-terminal residue" evidence="2">
    <location>
        <position position="88"/>
    </location>
</feature>
<evidence type="ECO:0000313" key="3">
    <source>
        <dbReference type="Proteomes" id="UP001140562"/>
    </source>
</evidence>
<organism evidence="2 3">
    <name type="scientific">Didymella glomerata</name>
    <dbReference type="NCBI Taxonomy" id="749621"/>
    <lineage>
        <taxon>Eukaryota</taxon>
        <taxon>Fungi</taxon>
        <taxon>Dikarya</taxon>
        <taxon>Ascomycota</taxon>
        <taxon>Pezizomycotina</taxon>
        <taxon>Dothideomycetes</taxon>
        <taxon>Pleosporomycetidae</taxon>
        <taxon>Pleosporales</taxon>
        <taxon>Pleosporineae</taxon>
        <taxon>Didymellaceae</taxon>
        <taxon>Didymella</taxon>
    </lineage>
</organism>
<protein>
    <submittedName>
        <fullName evidence="2">Uncharacterized protein</fullName>
    </submittedName>
</protein>
<reference evidence="2" key="1">
    <citation type="submission" date="2022-10" db="EMBL/GenBank/DDBJ databases">
        <title>Tapping the CABI collections for fungal endophytes: first genome assemblies for Collariella, Neodidymelliopsis, Ascochyta clinopodiicola, Didymella pomorum, Didymosphaeria variabile, Neocosmospora piperis and Neocucurbitaria cava.</title>
        <authorList>
            <person name="Hill R."/>
        </authorList>
    </citation>
    <scope>NUCLEOTIDE SEQUENCE</scope>
    <source>
        <strain evidence="2">IMI 360193</strain>
    </source>
</reference>
<comment type="caution">
    <text evidence="2">The sequence shown here is derived from an EMBL/GenBank/DDBJ whole genome shotgun (WGS) entry which is preliminary data.</text>
</comment>
<feature type="region of interest" description="Disordered" evidence="1">
    <location>
        <begin position="69"/>
        <end position="88"/>
    </location>
</feature>
<sequence length="88" mass="9411">MESSPYVIDSDSEDAHQDRLARKRIKYSGVIQAQARAVQQSPMSTALPIIENESSDDEPLINCVQAKKPGVGSDAVPTGSRSTFGGYG</sequence>
<dbReference type="EMBL" id="JAPEUV010000297">
    <property type="protein sequence ID" value="KAJ4329721.1"/>
    <property type="molecule type" value="Genomic_DNA"/>
</dbReference>
<keyword evidence="3" id="KW-1185">Reference proteome</keyword>